<evidence type="ECO:0000313" key="1">
    <source>
        <dbReference type="EMBL" id="UXE36139.1"/>
    </source>
</evidence>
<dbReference type="AlphaFoldDB" id="A0A9Q9J9S9"/>
<dbReference type="RefSeq" id="WP_260990161.1">
    <property type="nucleotide sequence ID" value="NZ_CP104450.1"/>
</dbReference>
<protein>
    <submittedName>
        <fullName evidence="1">Uncharacterized protein</fullName>
    </submittedName>
</protein>
<accession>A0A9Q9J9S9</accession>
<organism evidence="1 2">
    <name type="scientific">Raoultella ornithinolytica</name>
    <name type="common">Klebsiella ornithinolytica</name>
    <dbReference type="NCBI Taxonomy" id="54291"/>
    <lineage>
        <taxon>Bacteria</taxon>
        <taxon>Pseudomonadati</taxon>
        <taxon>Pseudomonadota</taxon>
        <taxon>Gammaproteobacteria</taxon>
        <taxon>Enterobacterales</taxon>
        <taxon>Enterobacteriaceae</taxon>
        <taxon>Klebsiella/Raoultella group</taxon>
        <taxon>Raoultella</taxon>
    </lineage>
</organism>
<evidence type="ECO:0000313" key="2">
    <source>
        <dbReference type="Proteomes" id="UP001064206"/>
    </source>
</evidence>
<sequence>MSFTVTKSVKCIASYPEYGAESEITTVNKLVKFSARQVVSLDAENNAQVLFDVEIEGASITGTYYHSFTYSGTGSPIEEAERSLGNALAG</sequence>
<reference evidence="1" key="1">
    <citation type="submission" date="2022-09" db="EMBL/GenBank/DDBJ databases">
        <title>Multidrug resistance Raoultella ornithinolytica Strain MQB_Silv_108.</title>
        <authorList>
            <person name="Quintela-Baluja M."/>
        </authorList>
    </citation>
    <scope>NUCLEOTIDE SEQUENCE</scope>
    <source>
        <strain evidence="1">MQB_Silv_108</strain>
    </source>
</reference>
<name>A0A9Q9J9S9_RAOOR</name>
<dbReference type="EMBL" id="CP104450">
    <property type="protein sequence ID" value="UXE36139.1"/>
    <property type="molecule type" value="Genomic_DNA"/>
</dbReference>
<proteinExistence type="predicted"/>
<dbReference type="Proteomes" id="UP001064206">
    <property type="component" value="Chromosome"/>
</dbReference>
<gene>
    <name evidence="1" type="ORF">N2J37_16405</name>
</gene>